<keyword evidence="5" id="KW-0862">Zinc</keyword>
<protein>
    <submittedName>
        <fullName evidence="7">Putative transcription factor interactor and regulator Znf-B family</fullName>
    </submittedName>
</protein>
<accession>A0A6A4NJA7</accession>
<gene>
    <name evidence="7" type="ORF">Lalb_Chr23g0266301</name>
</gene>
<evidence type="ECO:0000256" key="2">
    <source>
        <dbReference type="ARBA" id="ARBA00022723"/>
    </source>
</evidence>
<comment type="caution">
    <text evidence="7">The sequence shown here is derived from an EMBL/GenBank/DDBJ whole genome shotgun (WGS) entry which is preliminary data.</text>
</comment>
<dbReference type="InterPro" id="IPR049808">
    <property type="entry name" value="CONSTANS-like_Bbox1"/>
</dbReference>
<sequence>MFCHLDRALLCEDCDFSIHSVNDLTKKHHRFLINGTKISATAVPNPSSLTVNSTILDYLLKNIPGRQVEDFLDSPYVPFSFSKNGDDEIF</sequence>
<evidence type="ECO:0000313" key="8">
    <source>
        <dbReference type="Proteomes" id="UP000447434"/>
    </source>
</evidence>
<dbReference type="OrthoDB" id="153872at2759"/>
<dbReference type="GO" id="GO:0009640">
    <property type="term" value="P:photomorphogenesis"/>
    <property type="evidence" value="ECO:0007669"/>
    <property type="project" value="TreeGrafter"/>
</dbReference>
<evidence type="ECO:0000256" key="5">
    <source>
        <dbReference type="ARBA" id="ARBA00022833"/>
    </source>
</evidence>
<dbReference type="Proteomes" id="UP000447434">
    <property type="component" value="Chromosome 23"/>
</dbReference>
<dbReference type="AlphaFoldDB" id="A0A6A4NJA7"/>
<keyword evidence="4" id="KW-0863">Zinc-finger</keyword>
<proteinExistence type="predicted"/>
<evidence type="ECO:0000256" key="1">
    <source>
        <dbReference type="ARBA" id="ARBA00004123"/>
    </source>
</evidence>
<dbReference type="GO" id="GO:0006355">
    <property type="term" value="P:regulation of DNA-templated transcription"/>
    <property type="evidence" value="ECO:0007669"/>
    <property type="project" value="TreeGrafter"/>
</dbReference>
<dbReference type="InterPro" id="IPR051979">
    <property type="entry name" value="B-box_zinc_finger"/>
</dbReference>
<evidence type="ECO:0000256" key="6">
    <source>
        <dbReference type="ARBA" id="ARBA00023242"/>
    </source>
</evidence>
<organism evidence="7 8">
    <name type="scientific">Lupinus albus</name>
    <name type="common">White lupine</name>
    <name type="synonym">Lupinus termis</name>
    <dbReference type="NCBI Taxonomy" id="3870"/>
    <lineage>
        <taxon>Eukaryota</taxon>
        <taxon>Viridiplantae</taxon>
        <taxon>Streptophyta</taxon>
        <taxon>Embryophyta</taxon>
        <taxon>Tracheophyta</taxon>
        <taxon>Spermatophyta</taxon>
        <taxon>Magnoliopsida</taxon>
        <taxon>eudicotyledons</taxon>
        <taxon>Gunneridae</taxon>
        <taxon>Pentapetalae</taxon>
        <taxon>rosids</taxon>
        <taxon>fabids</taxon>
        <taxon>Fabales</taxon>
        <taxon>Fabaceae</taxon>
        <taxon>Papilionoideae</taxon>
        <taxon>50 kb inversion clade</taxon>
        <taxon>genistoids sensu lato</taxon>
        <taxon>core genistoids</taxon>
        <taxon>Genisteae</taxon>
        <taxon>Lupinus</taxon>
    </lineage>
</organism>
<reference evidence="8" key="1">
    <citation type="journal article" date="2020" name="Nat. Commun.">
        <title>Genome sequence of the cluster root forming white lupin.</title>
        <authorList>
            <person name="Hufnagel B."/>
            <person name="Marques A."/>
            <person name="Soriano A."/>
            <person name="Marques L."/>
            <person name="Divol F."/>
            <person name="Doumas P."/>
            <person name="Sallet E."/>
            <person name="Mancinotti D."/>
            <person name="Carrere S."/>
            <person name="Marande W."/>
            <person name="Arribat S."/>
            <person name="Keller J."/>
            <person name="Huneau C."/>
            <person name="Blein T."/>
            <person name="Aime D."/>
            <person name="Laguerre M."/>
            <person name="Taylor J."/>
            <person name="Schubert V."/>
            <person name="Nelson M."/>
            <person name="Geu-Flores F."/>
            <person name="Crespi M."/>
            <person name="Gallardo-Guerrero K."/>
            <person name="Delaux P.-M."/>
            <person name="Salse J."/>
            <person name="Berges H."/>
            <person name="Guyot R."/>
            <person name="Gouzy J."/>
            <person name="Peret B."/>
        </authorList>
    </citation>
    <scope>NUCLEOTIDE SEQUENCE [LARGE SCALE GENOMIC DNA]</scope>
    <source>
        <strain evidence="8">cv. Amiga</strain>
    </source>
</reference>
<evidence type="ECO:0000313" key="7">
    <source>
        <dbReference type="EMBL" id="KAE9586728.1"/>
    </source>
</evidence>
<dbReference type="GO" id="GO:0008270">
    <property type="term" value="F:zinc ion binding"/>
    <property type="evidence" value="ECO:0007669"/>
    <property type="project" value="UniProtKB-KW"/>
</dbReference>
<dbReference type="GO" id="GO:0005634">
    <property type="term" value="C:nucleus"/>
    <property type="evidence" value="ECO:0007669"/>
    <property type="project" value="UniProtKB-SubCell"/>
</dbReference>
<dbReference type="PANTHER" id="PTHR31832">
    <property type="entry name" value="B-BOX ZINC FINGER PROTEIN 22"/>
    <property type="match status" value="1"/>
</dbReference>
<keyword evidence="3" id="KW-0677">Repeat</keyword>
<evidence type="ECO:0000256" key="3">
    <source>
        <dbReference type="ARBA" id="ARBA00022737"/>
    </source>
</evidence>
<name>A0A6A4NJA7_LUPAL</name>
<keyword evidence="8" id="KW-1185">Reference proteome</keyword>
<dbReference type="CDD" id="cd19821">
    <property type="entry name" value="Bbox1_BBX-like"/>
    <property type="match status" value="1"/>
</dbReference>
<evidence type="ECO:0000256" key="4">
    <source>
        <dbReference type="ARBA" id="ARBA00022771"/>
    </source>
</evidence>
<keyword evidence="2" id="KW-0479">Metal-binding</keyword>
<dbReference type="PANTHER" id="PTHR31832:SF63">
    <property type="entry name" value="B-BOX ZINC FINGER PROTEIN 23"/>
    <property type="match status" value="1"/>
</dbReference>
<dbReference type="EMBL" id="WOCE01000023">
    <property type="protein sequence ID" value="KAE9586728.1"/>
    <property type="molecule type" value="Genomic_DNA"/>
</dbReference>
<keyword evidence="6" id="KW-0539">Nucleus</keyword>
<comment type="subcellular location">
    <subcellularLocation>
        <location evidence="1">Nucleus</location>
    </subcellularLocation>
</comment>